<proteinExistence type="predicted"/>
<dbReference type="Proteomes" id="UP000887013">
    <property type="component" value="Unassembled WGS sequence"/>
</dbReference>
<dbReference type="AlphaFoldDB" id="A0A8X6P0E9"/>
<evidence type="ECO:0000313" key="2">
    <source>
        <dbReference type="EMBL" id="GFT45278.1"/>
    </source>
</evidence>
<dbReference type="Gene3D" id="1.25.40.420">
    <property type="match status" value="1"/>
</dbReference>
<dbReference type="Gene3D" id="3.30.710.10">
    <property type="entry name" value="Potassium Channel Kv1.1, Chain A"/>
    <property type="match status" value="1"/>
</dbReference>
<evidence type="ECO:0000313" key="3">
    <source>
        <dbReference type="Proteomes" id="UP000887013"/>
    </source>
</evidence>
<protein>
    <submittedName>
        <fullName evidence="2">Speckle-type POZ protein B</fullName>
    </submittedName>
</protein>
<name>A0A8X6P0E9_NEPPI</name>
<keyword evidence="3" id="KW-1185">Reference proteome</keyword>
<organism evidence="2 3">
    <name type="scientific">Nephila pilipes</name>
    <name type="common">Giant wood spider</name>
    <name type="synonym">Nephila maculata</name>
    <dbReference type="NCBI Taxonomy" id="299642"/>
    <lineage>
        <taxon>Eukaryota</taxon>
        <taxon>Metazoa</taxon>
        <taxon>Ecdysozoa</taxon>
        <taxon>Arthropoda</taxon>
        <taxon>Chelicerata</taxon>
        <taxon>Arachnida</taxon>
        <taxon>Araneae</taxon>
        <taxon>Araneomorphae</taxon>
        <taxon>Entelegynae</taxon>
        <taxon>Araneoidea</taxon>
        <taxon>Nephilidae</taxon>
        <taxon>Nephila</taxon>
    </lineage>
</organism>
<dbReference type="PROSITE" id="PS50097">
    <property type="entry name" value="BTB"/>
    <property type="match status" value="1"/>
</dbReference>
<dbReference type="InterPro" id="IPR000210">
    <property type="entry name" value="BTB/POZ_dom"/>
</dbReference>
<comment type="caution">
    <text evidence="2">The sequence shown here is derived from an EMBL/GenBank/DDBJ whole genome shotgun (WGS) entry which is preliminary data.</text>
</comment>
<dbReference type="OrthoDB" id="684045at2759"/>
<sequence>MNGHEEAHYSTSNLYKEKGAIAEAVNDLDPVDFFMVTGVPVETYRFEWILNQFHNLPTNMNLYSTEICSQPSSCCKLKLIKYENGFGLFHVYQTRNNREKTTFSFATTPSDPVPCPLSGFAHQKSQMSVVNNISCDDPLSLVTEYQVSAVDKDRRERIRWTACFSNSNKDQCHTIGVYRNNLSKAFFDDVLILQCCMKVTKMPETETLTLDTECSLESQSLKKLSQDLKAMYQNSMNTDFTLEVETEEIRVNGSILSARSSVFKKMLHHDKEQHSPCSVAITDVPLSAMKRLVEFLYTGAVEEAAKDIPFQEVYDLYYAADKYDVMDLRKMCGTTLMSKASVDMASQILLWADRHNDADLKLQALNFIRLNFETVVDTEAWRCFTDNETKLAIEALNFCAHKFKAGEYK</sequence>
<gene>
    <name evidence="2" type="primary">spop-b_46</name>
    <name evidence="2" type="ORF">NPIL_366501</name>
</gene>
<dbReference type="InterPro" id="IPR011333">
    <property type="entry name" value="SKP1/BTB/POZ_sf"/>
</dbReference>
<dbReference type="SMART" id="SM00225">
    <property type="entry name" value="BTB"/>
    <property type="match status" value="1"/>
</dbReference>
<dbReference type="EMBL" id="BMAW01015733">
    <property type="protein sequence ID" value="GFT45278.1"/>
    <property type="molecule type" value="Genomic_DNA"/>
</dbReference>
<dbReference type="PANTHER" id="PTHR24413">
    <property type="entry name" value="SPECKLE-TYPE POZ PROTEIN"/>
    <property type="match status" value="1"/>
</dbReference>
<dbReference type="SUPFAM" id="SSF54695">
    <property type="entry name" value="POZ domain"/>
    <property type="match status" value="1"/>
</dbReference>
<reference evidence="2" key="1">
    <citation type="submission" date="2020-08" db="EMBL/GenBank/DDBJ databases">
        <title>Multicomponent nature underlies the extraordinary mechanical properties of spider dragline silk.</title>
        <authorList>
            <person name="Kono N."/>
            <person name="Nakamura H."/>
            <person name="Mori M."/>
            <person name="Yoshida Y."/>
            <person name="Ohtoshi R."/>
            <person name="Malay A.D."/>
            <person name="Moran D.A.P."/>
            <person name="Tomita M."/>
            <person name="Numata K."/>
            <person name="Arakawa K."/>
        </authorList>
    </citation>
    <scope>NUCLEOTIDE SEQUENCE</scope>
</reference>
<accession>A0A8X6P0E9</accession>
<feature type="domain" description="BTB" evidence="1">
    <location>
        <begin position="238"/>
        <end position="305"/>
    </location>
</feature>
<evidence type="ECO:0000259" key="1">
    <source>
        <dbReference type="PROSITE" id="PS50097"/>
    </source>
</evidence>
<dbReference type="Pfam" id="PF00651">
    <property type="entry name" value="BTB"/>
    <property type="match status" value="1"/>
</dbReference>